<comment type="caution">
    <text evidence="2">The sequence shown here is derived from an EMBL/GenBank/DDBJ whole genome shotgun (WGS) entry which is preliminary data.</text>
</comment>
<dbReference type="InterPro" id="IPR033248">
    <property type="entry name" value="Transketolase_C"/>
</dbReference>
<proteinExistence type="predicted"/>
<dbReference type="Gene3D" id="3.40.50.970">
    <property type="match status" value="1"/>
</dbReference>
<dbReference type="PANTHER" id="PTHR43825">
    <property type="entry name" value="PYRUVATE DEHYDROGENASE E1 COMPONENT"/>
    <property type="match status" value="1"/>
</dbReference>
<protein>
    <submittedName>
        <fullName evidence="2">Transketolase</fullName>
    </submittedName>
</protein>
<dbReference type="SUPFAM" id="SSF52518">
    <property type="entry name" value="Thiamin diphosphate-binding fold (THDP-binding)"/>
    <property type="match status" value="1"/>
</dbReference>
<evidence type="ECO:0000313" key="2">
    <source>
        <dbReference type="EMBL" id="GIG41860.1"/>
    </source>
</evidence>
<name>A0ABQ4DR73_9CELL</name>
<reference evidence="2 3" key="1">
    <citation type="submission" date="2021-01" db="EMBL/GenBank/DDBJ databases">
        <title>Whole genome shotgun sequence of Cellulomonas phragmiteti NBRC 110785.</title>
        <authorList>
            <person name="Komaki H."/>
            <person name="Tamura T."/>
        </authorList>
    </citation>
    <scope>NUCLEOTIDE SEQUENCE [LARGE SCALE GENOMIC DNA]</scope>
    <source>
        <strain evidence="2 3">NBRC 110785</strain>
    </source>
</reference>
<dbReference type="PANTHER" id="PTHR43825:SF1">
    <property type="entry name" value="TRANSKETOLASE-LIKE PYRIMIDINE-BINDING DOMAIN-CONTAINING PROTEIN"/>
    <property type="match status" value="1"/>
</dbReference>
<dbReference type="InterPro" id="IPR009014">
    <property type="entry name" value="Transketo_C/PFOR_II"/>
</dbReference>
<sequence length="304" mass="31030">MRTAVAGTLAELGDERPDLVVLCADARALALRFAARHPERSIDVGIAEANLMGVAAGIARTGRPVVVCGMAPFLVRRAAEQLRVDVAGPGLDVTVLGVGGGVAYGTLGASHHAPEDLGAVAAMPGTRVYSPADVHDARWAVRDAVGGAGPAYVRLGPRENHLVHAGDERFGPDGLLDGTLPADVLVVAAGATVAPALAAARAARERGVAVAVLRLVQVWPFPAAAVRAAAHGATRVVTVEEHDTGSGIGAQTALTLCGSWSGETAFLGIGHGPAPVAEQEGLFRHHRIDEAAVLDAVMLERGSM</sequence>
<accession>A0ABQ4DR73</accession>
<dbReference type="CDD" id="cd07033">
    <property type="entry name" value="TPP_PYR_DXS_TK_like"/>
    <property type="match status" value="1"/>
</dbReference>
<keyword evidence="3" id="KW-1185">Reference proteome</keyword>
<dbReference type="InterPro" id="IPR005475">
    <property type="entry name" value="Transketolase-like_Pyr-bd"/>
</dbReference>
<dbReference type="InterPro" id="IPR051157">
    <property type="entry name" value="PDH/Transketolase"/>
</dbReference>
<dbReference type="Pfam" id="PF02779">
    <property type="entry name" value="Transket_pyr"/>
    <property type="match status" value="1"/>
</dbReference>
<feature type="domain" description="Transketolase-like pyrimidine-binding" evidence="1">
    <location>
        <begin position="1"/>
        <end position="163"/>
    </location>
</feature>
<dbReference type="SMART" id="SM00861">
    <property type="entry name" value="Transket_pyr"/>
    <property type="match status" value="1"/>
</dbReference>
<dbReference type="SUPFAM" id="SSF52922">
    <property type="entry name" value="TK C-terminal domain-like"/>
    <property type="match status" value="1"/>
</dbReference>
<evidence type="ECO:0000313" key="3">
    <source>
        <dbReference type="Proteomes" id="UP000614741"/>
    </source>
</evidence>
<organism evidence="2 3">
    <name type="scientific">Cellulomonas phragmiteti</name>
    <dbReference type="NCBI Taxonomy" id="478780"/>
    <lineage>
        <taxon>Bacteria</taxon>
        <taxon>Bacillati</taxon>
        <taxon>Actinomycetota</taxon>
        <taxon>Actinomycetes</taxon>
        <taxon>Micrococcales</taxon>
        <taxon>Cellulomonadaceae</taxon>
        <taxon>Cellulomonas</taxon>
    </lineage>
</organism>
<dbReference type="EMBL" id="BONP01000041">
    <property type="protein sequence ID" value="GIG41860.1"/>
    <property type="molecule type" value="Genomic_DNA"/>
</dbReference>
<dbReference type="Proteomes" id="UP000614741">
    <property type="component" value="Unassembled WGS sequence"/>
</dbReference>
<dbReference type="InterPro" id="IPR029061">
    <property type="entry name" value="THDP-binding"/>
</dbReference>
<dbReference type="Gene3D" id="3.40.50.920">
    <property type="match status" value="1"/>
</dbReference>
<dbReference type="Pfam" id="PF02780">
    <property type="entry name" value="Transketolase_C"/>
    <property type="match status" value="1"/>
</dbReference>
<gene>
    <name evidence="2" type="ORF">Cph01nite_36220</name>
</gene>
<evidence type="ECO:0000259" key="1">
    <source>
        <dbReference type="SMART" id="SM00861"/>
    </source>
</evidence>